<dbReference type="PANTHER" id="PTHR39662">
    <property type="entry name" value="DUF354 DOMAIN-CONTAINING PROTEIN-RELATED"/>
    <property type="match status" value="1"/>
</dbReference>
<keyword evidence="2" id="KW-1185">Reference proteome</keyword>
<dbReference type="PIRSF" id="PIRSF005357">
    <property type="entry name" value="UCP005357"/>
    <property type="match status" value="1"/>
</dbReference>
<dbReference type="PANTHER" id="PTHR39662:SF1">
    <property type="entry name" value="DUF354 DOMAIN-CONTAINING PROTEIN"/>
    <property type="match status" value="1"/>
</dbReference>
<gene>
    <name evidence="1" type="ORF">LPQ35_00765</name>
</gene>
<proteinExistence type="predicted"/>
<dbReference type="EMBL" id="CP087714">
    <property type="protein sequence ID" value="XAT63929.1"/>
    <property type="molecule type" value="Genomic_DNA"/>
</dbReference>
<reference evidence="1 2" key="1">
    <citation type="submission" date="2021-11" db="EMBL/GenBank/DDBJ databases">
        <title>Whole genome of Geoglobus acetivorans.</title>
        <authorList>
            <person name="Liu D."/>
        </authorList>
    </citation>
    <scope>NUCLEOTIDE SEQUENCE [LARGE SCALE GENOMIC DNA]</scope>
    <source>
        <strain evidence="1 2">SBH6</strain>
    </source>
</reference>
<dbReference type="RefSeq" id="WP_193808567.1">
    <property type="nucleotide sequence ID" value="NZ_CP087714.1"/>
</dbReference>
<evidence type="ECO:0000313" key="2">
    <source>
        <dbReference type="Proteomes" id="UP001492541"/>
    </source>
</evidence>
<sequence length="349" mass="39649">MAGKYDFWVDITSPPQVFFFTPIIKELVKKGYSVYVTVRDRGETVALAKKYLSNFSITGSDSPHSILKISKTVARTLALSLKVPDYDICLCSELPMGVAVSKIKRRRSLIFLDNDLKVYEPGMFQKLEVKVKTLSNYVIVPKVAVKSFGKVVPEEKIIHYDGYKEHISISIFRPDPSELNNIPFSEFVVIRPEALSAMYVREKKSIVPDLIKRFYRENVNVVYLPRKGDFEYLSKSFIKKYDNIFIPDGAVDGLNISYYAKAVLTGSGTMAREASLLGTTAVSFFPSKKLLAVDIDLISKKRLFHSRDVNEIINHVLSNWNKKRLPEFDVCKKIVKNLTEEITNHLDGA</sequence>
<accession>A0ABZ3H452</accession>
<dbReference type="Proteomes" id="UP001492541">
    <property type="component" value="Chromosome"/>
</dbReference>
<dbReference type="InterPro" id="IPR007152">
    <property type="entry name" value="DUF354"/>
</dbReference>
<organism evidence="1 2">
    <name type="scientific">Geoglobus acetivorans</name>
    <dbReference type="NCBI Taxonomy" id="565033"/>
    <lineage>
        <taxon>Archaea</taxon>
        <taxon>Methanobacteriati</taxon>
        <taxon>Methanobacteriota</taxon>
        <taxon>Archaeoglobi</taxon>
        <taxon>Archaeoglobales</taxon>
        <taxon>Archaeoglobaceae</taxon>
        <taxon>Geoglobus</taxon>
    </lineage>
</organism>
<protein>
    <submittedName>
        <fullName evidence="1">DUF354 domain-containing protein</fullName>
    </submittedName>
</protein>
<name>A0ABZ3H452_GEOAI</name>
<dbReference type="GeneID" id="90448171"/>
<dbReference type="Pfam" id="PF04007">
    <property type="entry name" value="DUF354"/>
    <property type="match status" value="1"/>
</dbReference>
<evidence type="ECO:0000313" key="1">
    <source>
        <dbReference type="EMBL" id="XAT63929.1"/>
    </source>
</evidence>